<evidence type="ECO:0000313" key="1">
    <source>
        <dbReference type="EMBL" id="MBF0636058.1"/>
    </source>
</evidence>
<protein>
    <submittedName>
        <fullName evidence="1">Uncharacterized protein</fullName>
    </submittedName>
</protein>
<dbReference type="InterPro" id="IPR010727">
    <property type="entry name" value="DUF1302"/>
</dbReference>
<comment type="caution">
    <text evidence="1">The sequence shown here is derived from an EMBL/GenBank/DDBJ whole genome shotgun (WGS) entry which is preliminary data.</text>
</comment>
<dbReference type="Pfam" id="PF06980">
    <property type="entry name" value="DUF1302"/>
    <property type="match status" value="1"/>
</dbReference>
<reference evidence="1 2" key="1">
    <citation type="journal article" date="2020" name="Microorganisms">
        <title>Simultaneous Genome Sequencing of Prosthecochloris ethylica and Desulfuromonas acetoxidans within a Syntrophic Mixture Reveals Unique Pili and Protein Interactions.</title>
        <authorList>
            <person name="Kyndt J.A."/>
            <person name="Van Beeumen J.J."/>
            <person name="Meyer T.E."/>
        </authorList>
    </citation>
    <scope>NUCLEOTIDE SEQUENCE [LARGE SCALE GENOMIC DNA]</scope>
    <source>
        <strain evidence="1 2">N3</strain>
    </source>
</reference>
<organism evidence="1 2">
    <name type="scientific">Prosthecochloris ethylica</name>
    <dbReference type="NCBI Taxonomy" id="2743976"/>
    <lineage>
        <taxon>Bacteria</taxon>
        <taxon>Pseudomonadati</taxon>
        <taxon>Chlorobiota</taxon>
        <taxon>Chlorobiia</taxon>
        <taxon>Chlorobiales</taxon>
        <taxon>Chlorobiaceae</taxon>
        <taxon>Prosthecochloris</taxon>
    </lineage>
</organism>
<accession>A0ABR9XQ14</accession>
<keyword evidence="2" id="KW-1185">Reference proteome</keyword>
<sequence length="413" mass="46745">MLFFAVWSFPLFLFAADERRVSRVEWANVDGWMEGAWSSRLRSPHDALMSRLWGRLKLSADVGDVYAYAAFDAMHNWRIDGESGFSFHEAWLEYVGKGWDVRAGRQVIIWGKADGVQVTDLVSPPDYTEFITRDLEEVRQAVDAAKVRLLGENVDVEMIWIPSFRPAVLPSGDNPWVVDSGLPAGVSVTGVEAREPDVSLENSEFALRVSAYLPGFDVAASVFSAWDDYPVMHRKVVRHEGRTLVSFSPRYHRVTVFGLEFSRPWADFVFRGEMAYLAGRFFEPDELTGVPLRKNSLSWLGGIDWTPGGDWSVIGQLTGVVIFGYDPALEQDEHSLALTLHVMKKLFRQTVSLSSMVYYYPADNDFFERIKLEYDLDDNWGLQAGVDVFGGAGSSFGVYRNNSQAWFKARYSF</sequence>
<dbReference type="EMBL" id="JADGII010000003">
    <property type="protein sequence ID" value="MBF0636058.1"/>
    <property type="molecule type" value="Genomic_DNA"/>
</dbReference>
<dbReference type="RefSeq" id="WP_175187776.1">
    <property type="nucleotide sequence ID" value="NZ_JABVZQ010000020.1"/>
</dbReference>
<proteinExistence type="predicted"/>
<evidence type="ECO:0000313" key="2">
    <source>
        <dbReference type="Proteomes" id="UP000619838"/>
    </source>
</evidence>
<dbReference type="Proteomes" id="UP000619838">
    <property type="component" value="Unassembled WGS sequence"/>
</dbReference>
<gene>
    <name evidence="1" type="ORF">INT08_02530</name>
</gene>
<name>A0ABR9XQ14_9CHLB</name>